<reference evidence="2 3" key="1">
    <citation type="submission" date="2016-10" db="EMBL/GenBank/DDBJ databases">
        <authorList>
            <person name="de Groot N.N."/>
        </authorList>
    </citation>
    <scope>NUCLEOTIDE SEQUENCE [LARGE SCALE GENOMIC DNA]</scope>
    <source>
        <strain>GEY</strain>
        <strain evidence="3">DSM 9560</strain>
    </source>
</reference>
<proteinExistence type="predicted"/>
<dbReference type="GO" id="GO:0003677">
    <property type="term" value="F:DNA binding"/>
    <property type="evidence" value="ECO:0007669"/>
    <property type="project" value="InterPro"/>
</dbReference>
<evidence type="ECO:0000259" key="1">
    <source>
        <dbReference type="Pfam" id="PF07508"/>
    </source>
</evidence>
<feature type="domain" description="Recombinase" evidence="1">
    <location>
        <begin position="66"/>
        <end position="108"/>
    </location>
</feature>
<dbReference type="Pfam" id="PF07508">
    <property type="entry name" value="Recombinase"/>
    <property type="match status" value="1"/>
</dbReference>
<gene>
    <name evidence="2" type="ORF">SAMN04488541_10711</name>
</gene>
<keyword evidence="3" id="KW-1185">Reference proteome</keyword>
<organism evidence="2 3">
    <name type="scientific">Thermoflexibacter ruber</name>
    <dbReference type="NCBI Taxonomy" id="1003"/>
    <lineage>
        <taxon>Bacteria</taxon>
        <taxon>Pseudomonadati</taxon>
        <taxon>Bacteroidota</taxon>
        <taxon>Cytophagia</taxon>
        <taxon>Cytophagales</taxon>
        <taxon>Thermoflexibacteraceae</taxon>
        <taxon>Thermoflexibacter</taxon>
    </lineage>
</organism>
<dbReference type="AlphaFoldDB" id="A0A1I2K185"/>
<evidence type="ECO:0000313" key="2">
    <source>
        <dbReference type="EMBL" id="SFF58967.1"/>
    </source>
</evidence>
<accession>A0A1I2K185</accession>
<evidence type="ECO:0000313" key="3">
    <source>
        <dbReference type="Proteomes" id="UP000199513"/>
    </source>
</evidence>
<dbReference type="InterPro" id="IPR011109">
    <property type="entry name" value="DNA_bind_recombinase_dom"/>
</dbReference>
<name>A0A1I2K185_9BACT</name>
<dbReference type="GO" id="GO:0000150">
    <property type="term" value="F:DNA strand exchange activity"/>
    <property type="evidence" value="ECO:0007669"/>
    <property type="project" value="InterPro"/>
</dbReference>
<dbReference type="EMBL" id="FONY01000071">
    <property type="protein sequence ID" value="SFF58967.1"/>
    <property type="molecule type" value="Genomic_DNA"/>
</dbReference>
<sequence>MKKEKDCILLGTTKRQKELIKAKAKQENKTVLQFVLDRCLQDNQMDLLGGVVAPSKPKKQSKSTKEMIVDLKNKGLNSSEIANFLNGSNVTTKNGKAFTSENVRKILASAGKQSTNINNLEQ</sequence>
<dbReference type="STRING" id="1003.SAMN04488541_10711"/>
<dbReference type="Proteomes" id="UP000199513">
    <property type="component" value="Unassembled WGS sequence"/>
</dbReference>
<dbReference type="RefSeq" id="WP_091549460.1">
    <property type="nucleotide sequence ID" value="NZ_FONY01000071.1"/>
</dbReference>
<protein>
    <submittedName>
        <fullName evidence="2">Recombinase</fullName>
    </submittedName>
</protein>